<sequence length="58" mass="6851">MKGEKRDPLIGPNILKNCNIDWDHYVNNNADIKKITFSNVNFDKVEHFLIFGVKENRF</sequence>
<feature type="non-terminal residue" evidence="1">
    <location>
        <position position="58"/>
    </location>
</feature>
<dbReference type="AlphaFoldDB" id="V4HRI9"/>
<protein>
    <submittedName>
        <fullName evidence="1">Uncharacterized protein</fullName>
    </submittedName>
</protein>
<reference evidence="1 2" key="1">
    <citation type="submission" date="2013-07" db="EMBL/GenBank/DDBJ databases">
        <title>Draft genome sequence of Pseudoalteromonas luteoviolacea 2ta16.</title>
        <authorList>
            <person name="Allen E.E."/>
            <person name="Azam F."/>
            <person name="Podell S."/>
        </authorList>
    </citation>
    <scope>NUCLEOTIDE SEQUENCE [LARGE SCALE GENOMIC DNA]</scope>
    <source>
        <strain evidence="1 2">2ta16</strain>
    </source>
</reference>
<evidence type="ECO:0000313" key="1">
    <source>
        <dbReference type="EMBL" id="ESP92373.1"/>
    </source>
</evidence>
<proteinExistence type="predicted"/>
<dbReference type="EMBL" id="AUSV01000076">
    <property type="protein sequence ID" value="ESP92373.1"/>
    <property type="molecule type" value="Genomic_DNA"/>
</dbReference>
<organism evidence="1 2">
    <name type="scientific">Pseudoalteromonas luteoviolacea (strain 2ta16)</name>
    <dbReference type="NCBI Taxonomy" id="1353533"/>
    <lineage>
        <taxon>Bacteria</taxon>
        <taxon>Pseudomonadati</taxon>
        <taxon>Pseudomonadota</taxon>
        <taxon>Gammaproteobacteria</taxon>
        <taxon>Alteromonadales</taxon>
        <taxon>Pseudoalteromonadaceae</taxon>
        <taxon>Pseudoalteromonas</taxon>
    </lineage>
</organism>
<gene>
    <name evidence="1" type="ORF">PL2TA16_04644</name>
</gene>
<evidence type="ECO:0000313" key="2">
    <source>
        <dbReference type="Proteomes" id="UP000017820"/>
    </source>
</evidence>
<name>V4HRI9_PSEL2</name>
<accession>V4HRI9</accession>
<comment type="caution">
    <text evidence="1">The sequence shown here is derived from an EMBL/GenBank/DDBJ whole genome shotgun (WGS) entry which is preliminary data.</text>
</comment>
<dbReference type="Proteomes" id="UP000017820">
    <property type="component" value="Unassembled WGS sequence"/>
</dbReference>